<dbReference type="GO" id="GO:0009297">
    <property type="term" value="P:pilus assembly"/>
    <property type="evidence" value="ECO:0007669"/>
    <property type="project" value="InterPro"/>
</dbReference>
<accession>A0A1B4V0N2</accession>
<dbReference type="KEGG" id="sva:SVA_0438"/>
<dbReference type="InterPro" id="IPR050810">
    <property type="entry name" value="Bact_Secretion_Sys_Channel"/>
</dbReference>
<keyword evidence="1" id="KW-0813">Transport</keyword>
<protein>
    <submittedName>
        <fullName evidence="6">MSHA biogenesis protein MshL</fullName>
    </submittedName>
</protein>
<dbReference type="Gene3D" id="3.30.1370.130">
    <property type="match status" value="1"/>
</dbReference>
<dbReference type="NCBIfam" id="TIGR02519">
    <property type="entry name" value="pilus_MshL"/>
    <property type="match status" value="1"/>
</dbReference>
<evidence type="ECO:0000256" key="2">
    <source>
        <dbReference type="ARBA" id="ARBA00023136"/>
    </source>
</evidence>
<dbReference type="PRINTS" id="PR00811">
    <property type="entry name" value="BCTERIALGSPD"/>
</dbReference>
<feature type="compositionally biased region" description="Polar residues" evidence="4">
    <location>
        <begin position="174"/>
        <end position="184"/>
    </location>
</feature>
<dbReference type="RefSeq" id="WP_096458150.1">
    <property type="nucleotide sequence ID" value="NZ_AP014936.1"/>
</dbReference>
<feature type="region of interest" description="Disordered" evidence="4">
    <location>
        <begin position="174"/>
        <end position="202"/>
    </location>
</feature>
<keyword evidence="3" id="KW-0998">Cell outer membrane</keyword>
<dbReference type="GO" id="GO:0009306">
    <property type="term" value="P:protein secretion"/>
    <property type="evidence" value="ECO:0007669"/>
    <property type="project" value="InterPro"/>
</dbReference>
<dbReference type="PANTHER" id="PTHR30332:SF17">
    <property type="entry name" value="TYPE IV PILIATION SYSTEM PROTEIN DR_0774-RELATED"/>
    <property type="match status" value="1"/>
</dbReference>
<dbReference type="GO" id="GO:0015627">
    <property type="term" value="C:type II protein secretion system complex"/>
    <property type="evidence" value="ECO:0007669"/>
    <property type="project" value="TreeGrafter"/>
</dbReference>
<dbReference type="EMBL" id="AP014936">
    <property type="protein sequence ID" value="BAU47020.1"/>
    <property type="molecule type" value="Genomic_DNA"/>
</dbReference>
<dbReference type="InterPro" id="IPR004846">
    <property type="entry name" value="T2SS/T3SS_dom"/>
</dbReference>
<dbReference type="AlphaFoldDB" id="A0A1B4V0N2"/>
<organism evidence="6 7">
    <name type="scientific">Sulfurifustis variabilis</name>
    <dbReference type="NCBI Taxonomy" id="1675686"/>
    <lineage>
        <taxon>Bacteria</taxon>
        <taxon>Pseudomonadati</taxon>
        <taxon>Pseudomonadota</taxon>
        <taxon>Gammaproteobacteria</taxon>
        <taxon>Acidiferrobacterales</taxon>
        <taxon>Acidiferrobacteraceae</taxon>
        <taxon>Sulfurifustis</taxon>
    </lineage>
</organism>
<reference evidence="6 7" key="1">
    <citation type="submission" date="2015-08" db="EMBL/GenBank/DDBJ databases">
        <title>Complete genome sequence of Sulfurifustis variabilis.</title>
        <authorList>
            <person name="Miura A."/>
            <person name="Kojima H."/>
            <person name="Fukui M."/>
        </authorList>
    </citation>
    <scope>NUCLEOTIDE SEQUENCE [LARGE SCALE GENOMIC DNA]</scope>
    <source>
        <strain evidence="7">skN76</strain>
    </source>
</reference>
<dbReference type="Pfam" id="PF00263">
    <property type="entry name" value="Secretin"/>
    <property type="match status" value="1"/>
</dbReference>
<keyword evidence="2" id="KW-0472">Membrane</keyword>
<dbReference type="InterPro" id="IPR011514">
    <property type="entry name" value="Secretin_N_2"/>
</dbReference>
<dbReference type="SMART" id="SM00965">
    <property type="entry name" value="STN"/>
    <property type="match status" value="1"/>
</dbReference>
<dbReference type="Pfam" id="PF07655">
    <property type="entry name" value="Secretin_N_2"/>
    <property type="match status" value="1"/>
</dbReference>
<dbReference type="InterPro" id="IPR013358">
    <property type="entry name" value="Pilus_biogenesis_MshL"/>
</dbReference>
<dbReference type="InterPro" id="IPR011662">
    <property type="entry name" value="Secretin/TonB_short_N"/>
</dbReference>
<dbReference type="Proteomes" id="UP000218899">
    <property type="component" value="Chromosome"/>
</dbReference>
<evidence type="ECO:0000256" key="1">
    <source>
        <dbReference type="ARBA" id="ARBA00022448"/>
    </source>
</evidence>
<gene>
    <name evidence="6" type="ORF">SVA_0438</name>
</gene>
<evidence type="ECO:0000256" key="3">
    <source>
        <dbReference type="ARBA" id="ARBA00023237"/>
    </source>
</evidence>
<dbReference type="GO" id="GO:0019867">
    <property type="term" value="C:outer membrane"/>
    <property type="evidence" value="ECO:0007669"/>
    <property type="project" value="InterPro"/>
</dbReference>
<feature type="domain" description="Secretin/TonB short N-terminal" evidence="5">
    <location>
        <begin position="98"/>
        <end position="146"/>
    </location>
</feature>
<evidence type="ECO:0000313" key="6">
    <source>
        <dbReference type="EMBL" id="BAU47020.1"/>
    </source>
</evidence>
<evidence type="ECO:0000256" key="4">
    <source>
        <dbReference type="SAM" id="MobiDB-lite"/>
    </source>
</evidence>
<proteinExistence type="predicted"/>
<dbReference type="PANTHER" id="PTHR30332">
    <property type="entry name" value="PROBABLE GENERAL SECRETION PATHWAY PROTEIN D"/>
    <property type="match status" value="1"/>
</dbReference>
<evidence type="ECO:0000259" key="5">
    <source>
        <dbReference type="SMART" id="SM00965"/>
    </source>
</evidence>
<dbReference type="OrthoDB" id="9775455at2"/>
<keyword evidence="7" id="KW-1185">Reference proteome</keyword>
<sequence>MRIIAKLSTSLLTAGILLTGCQSVPHKWSDEVQSEIDASLATAKPSAVPPEVSQALVPPIEIQLPEGGTVPLEPRFDLTVNNTPARQVFLGIVEGTRYSMVLSPEVNGSITLHLKEVTVPEAMEAIRRTYGYAYRRDGARFLVYGRGMQTRIFPVNYLNLTRKGKSDTRVINGELTQTTSQRPDSGTGSGTGTSSGQTRTRVPSIRVETDSQADFWKDLKETLGAIIGKEEGRQIVVNPQTGVVVVRAMPDEMRMVEEYLGLTHDTVNRQVVLEAKIIDVELNDRFQTGINWAHIAGDVTLGQVGGGTILNNGVLDRASEIARNAGNLNPGTAFSAISGTNASAFGGVFTISARTGDFAAFVELLQTQGNVKVLSSPRVSTVNNQKAVIKVGGEEFFVTGVTSQPSTVGLSTVFVPEVELTPFFSGIALDVTPQIDANGAVILHIHPSVSEVVQRTKEFVISDQIFSLPLAASSIQESDNVVRSPSGQIIVIGGLMKEGSTSDHASIPLLGDIPIVGNLFKHKRLTRIKRELVILLKPTIVNFAGEWDEEVKGVQERVRKIRVGS</sequence>
<dbReference type="PROSITE" id="PS51257">
    <property type="entry name" value="PROKAR_LIPOPROTEIN"/>
    <property type="match status" value="1"/>
</dbReference>
<dbReference type="InterPro" id="IPR001775">
    <property type="entry name" value="GspD/PilQ"/>
</dbReference>
<evidence type="ECO:0000313" key="7">
    <source>
        <dbReference type="Proteomes" id="UP000218899"/>
    </source>
</evidence>
<name>A0A1B4V0N2_9GAMM</name>